<protein>
    <submittedName>
        <fullName evidence="1 3">Uncharacterized protein</fullName>
    </submittedName>
</protein>
<evidence type="ECO:0000313" key="3">
    <source>
        <dbReference type="RefSeq" id="XP_033570851.1"/>
    </source>
</evidence>
<dbReference type="AlphaFoldDB" id="A0A6A6Y7V2"/>
<dbReference type="RefSeq" id="XP_033570851.1">
    <property type="nucleotide sequence ID" value="XM_033721144.1"/>
</dbReference>
<dbReference type="EMBL" id="MU003716">
    <property type="protein sequence ID" value="KAF2803887.1"/>
    <property type="molecule type" value="Genomic_DNA"/>
</dbReference>
<evidence type="ECO:0000313" key="1">
    <source>
        <dbReference type="EMBL" id="KAF2803887.1"/>
    </source>
</evidence>
<reference evidence="3" key="3">
    <citation type="submission" date="2025-04" db="UniProtKB">
        <authorList>
            <consortium name="RefSeq"/>
        </authorList>
    </citation>
    <scope>IDENTIFICATION</scope>
    <source>
        <strain evidence="3">CBS 304.34</strain>
    </source>
</reference>
<dbReference type="Proteomes" id="UP000504636">
    <property type="component" value="Unplaced"/>
</dbReference>
<keyword evidence="2" id="KW-1185">Reference proteome</keyword>
<sequence length="51" mass="5660">MPSQLQLLQRGVGVRWPTLPNAAYCCLQLVLLPMHTVTSYVVYSLAFGPPE</sequence>
<evidence type="ECO:0000313" key="2">
    <source>
        <dbReference type="Proteomes" id="UP000504636"/>
    </source>
</evidence>
<dbReference type="GeneID" id="54462037"/>
<reference evidence="3" key="2">
    <citation type="submission" date="2020-04" db="EMBL/GenBank/DDBJ databases">
        <authorList>
            <consortium name="NCBI Genome Project"/>
        </authorList>
    </citation>
    <scope>NUCLEOTIDE SEQUENCE</scope>
    <source>
        <strain evidence="3">CBS 304.34</strain>
    </source>
</reference>
<accession>A0A6A6Y7V2</accession>
<organism evidence="1">
    <name type="scientific">Mytilinidion resinicola</name>
    <dbReference type="NCBI Taxonomy" id="574789"/>
    <lineage>
        <taxon>Eukaryota</taxon>
        <taxon>Fungi</taxon>
        <taxon>Dikarya</taxon>
        <taxon>Ascomycota</taxon>
        <taxon>Pezizomycotina</taxon>
        <taxon>Dothideomycetes</taxon>
        <taxon>Pleosporomycetidae</taxon>
        <taxon>Mytilinidiales</taxon>
        <taxon>Mytilinidiaceae</taxon>
        <taxon>Mytilinidion</taxon>
    </lineage>
</organism>
<reference evidence="1 3" key="1">
    <citation type="journal article" date="2020" name="Stud. Mycol.">
        <title>101 Dothideomycetes genomes: a test case for predicting lifestyles and emergence of pathogens.</title>
        <authorList>
            <person name="Haridas S."/>
            <person name="Albert R."/>
            <person name="Binder M."/>
            <person name="Bloem J."/>
            <person name="Labutti K."/>
            <person name="Salamov A."/>
            <person name="Andreopoulos B."/>
            <person name="Baker S."/>
            <person name="Barry K."/>
            <person name="Bills G."/>
            <person name="Bluhm B."/>
            <person name="Cannon C."/>
            <person name="Castanera R."/>
            <person name="Culley D."/>
            <person name="Daum C."/>
            <person name="Ezra D."/>
            <person name="Gonzalez J."/>
            <person name="Henrissat B."/>
            <person name="Kuo A."/>
            <person name="Liang C."/>
            <person name="Lipzen A."/>
            <person name="Lutzoni F."/>
            <person name="Magnuson J."/>
            <person name="Mondo S."/>
            <person name="Nolan M."/>
            <person name="Ohm R."/>
            <person name="Pangilinan J."/>
            <person name="Park H.-J."/>
            <person name="Ramirez L."/>
            <person name="Alfaro M."/>
            <person name="Sun H."/>
            <person name="Tritt A."/>
            <person name="Yoshinaga Y."/>
            <person name="Zwiers L.-H."/>
            <person name="Turgeon B."/>
            <person name="Goodwin S."/>
            <person name="Spatafora J."/>
            <person name="Crous P."/>
            <person name="Grigoriev I."/>
        </authorList>
    </citation>
    <scope>NUCLEOTIDE SEQUENCE</scope>
    <source>
        <strain evidence="1 3">CBS 304.34</strain>
    </source>
</reference>
<name>A0A6A6Y7V2_9PEZI</name>
<proteinExistence type="predicted"/>
<gene>
    <name evidence="1 3" type="ORF">BDZ99DRAFT_467996</name>
</gene>